<dbReference type="InterPro" id="IPR000195">
    <property type="entry name" value="Rab-GAP-TBC_dom"/>
</dbReference>
<dbReference type="Gene3D" id="1.10.8.270">
    <property type="entry name" value="putative rabgap domain of human tbc1 domain family member 14 like domains"/>
    <property type="match status" value="1"/>
</dbReference>
<protein>
    <recommendedName>
        <fullName evidence="1">Rab-GAP TBC domain-containing protein</fullName>
    </recommendedName>
</protein>
<dbReference type="Proteomes" id="UP001178507">
    <property type="component" value="Unassembled WGS sequence"/>
</dbReference>
<evidence type="ECO:0000313" key="2">
    <source>
        <dbReference type="EMBL" id="CAJ1377272.1"/>
    </source>
</evidence>
<dbReference type="SUPFAM" id="SSF47923">
    <property type="entry name" value="Ypt/Rab-GAP domain of gyp1p"/>
    <property type="match status" value="1"/>
</dbReference>
<proteinExistence type="predicted"/>
<dbReference type="AlphaFoldDB" id="A0AA36HZ48"/>
<evidence type="ECO:0000259" key="1">
    <source>
        <dbReference type="PROSITE" id="PS50086"/>
    </source>
</evidence>
<feature type="domain" description="Rab-GAP TBC" evidence="1">
    <location>
        <begin position="1"/>
        <end position="120"/>
    </location>
</feature>
<organism evidence="2 3">
    <name type="scientific">Effrenium voratum</name>
    <dbReference type="NCBI Taxonomy" id="2562239"/>
    <lineage>
        <taxon>Eukaryota</taxon>
        <taxon>Sar</taxon>
        <taxon>Alveolata</taxon>
        <taxon>Dinophyceae</taxon>
        <taxon>Suessiales</taxon>
        <taxon>Symbiodiniaceae</taxon>
        <taxon>Effrenium</taxon>
    </lineage>
</organism>
<name>A0AA36HZ48_9DINO</name>
<reference evidence="2" key="1">
    <citation type="submission" date="2023-08" db="EMBL/GenBank/DDBJ databases">
        <authorList>
            <person name="Chen Y."/>
            <person name="Shah S."/>
            <person name="Dougan E. K."/>
            <person name="Thang M."/>
            <person name="Chan C."/>
        </authorList>
    </citation>
    <scope>NUCLEOTIDE SEQUENCE</scope>
</reference>
<dbReference type="Pfam" id="PF00566">
    <property type="entry name" value="RabGAP-TBC"/>
    <property type="match status" value="1"/>
</dbReference>
<gene>
    <name evidence="2" type="ORF">EVOR1521_LOCUS6113</name>
</gene>
<sequence>MDRDQNEARATEQAILNDLERTFADMPMVAPRKPQIFRILQDFASGNPDIGYTQGMNYVAATLVLKFHPREDTARKKFNEVLLQFSGFWSFQKWQHTPSRPCEHHDPIACRLVRWMATTF</sequence>
<evidence type="ECO:0000313" key="3">
    <source>
        <dbReference type="Proteomes" id="UP001178507"/>
    </source>
</evidence>
<dbReference type="EMBL" id="CAUJNA010000451">
    <property type="protein sequence ID" value="CAJ1377272.1"/>
    <property type="molecule type" value="Genomic_DNA"/>
</dbReference>
<dbReference type="InterPro" id="IPR035969">
    <property type="entry name" value="Rab-GAP_TBC_sf"/>
</dbReference>
<dbReference type="PROSITE" id="PS50086">
    <property type="entry name" value="TBC_RABGAP"/>
    <property type="match status" value="1"/>
</dbReference>
<keyword evidence="3" id="KW-1185">Reference proteome</keyword>
<accession>A0AA36HZ48</accession>
<comment type="caution">
    <text evidence="2">The sequence shown here is derived from an EMBL/GenBank/DDBJ whole genome shotgun (WGS) entry which is preliminary data.</text>
</comment>